<dbReference type="KEGG" id="bcai:K788_00007210"/>
<protein>
    <submittedName>
        <fullName evidence="1">Uncharacterized protein</fullName>
    </submittedName>
</protein>
<organism evidence="1 2">
    <name type="scientific">Paraburkholderia caribensis MBA4</name>
    <dbReference type="NCBI Taxonomy" id="1323664"/>
    <lineage>
        <taxon>Bacteria</taxon>
        <taxon>Pseudomonadati</taxon>
        <taxon>Pseudomonadota</taxon>
        <taxon>Betaproteobacteria</taxon>
        <taxon>Burkholderiales</taxon>
        <taxon>Burkholderiaceae</taxon>
        <taxon>Paraburkholderia</taxon>
    </lineage>
</organism>
<name>A0A0P0RN12_9BURK</name>
<dbReference type="EMBL" id="CP012748">
    <property type="protein sequence ID" value="ALL70299.1"/>
    <property type="molecule type" value="Genomic_DNA"/>
</dbReference>
<evidence type="ECO:0000313" key="1">
    <source>
        <dbReference type="EMBL" id="ALL70299.1"/>
    </source>
</evidence>
<dbReference type="AlphaFoldDB" id="A0A0P0RN12"/>
<gene>
    <name evidence="1" type="ORF">K788_00007210</name>
</gene>
<reference evidence="1 2" key="1">
    <citation type="journal article" date="2014" name="Genome Announc.">
        <title>Draft Genome Sequence of the Haloacid-Degrading Burkholderia caribensis Strain MBA4.</title>
        <authorList>
            <person name="Pan Y."/>
            <person name="Kong K.F."/>
            <person name="Tsang J.S."/>
        </authorList>
    </citation>
    <scope>NUCLEOTIDE SEQUENCE [LARGE SCALE GENOMIC DNA]</scope>
    <source>
        <strain evidence="1 2">MBA4</strain>
        <plasmid evidence="2">Plasmid</plasmid>
    </source>
</reference>
<keyword evidence="1" id="KW-0614">Plasmid</keyword>
<accession>A0A0P0RN12</accession>
<geneLocation type="plasmid" evidence="2"/>
<dbReference type="Proteomes" id="UP000019146">
    <property type="component" value="Plasmid unnamed"/>
</dbReference>
<sequence>MRGYWTVARSPTAITIEMFDKRDPAGLQNGPVF</sequence>
<proteinExistence type="predicted"/>
<evidence type="ECO:0000313" key="2">
    <source>
        <dbReference type="Proteomes" id="UP000019146"/>
    </source>
</evidence>